<reference evidence="2 3" key="1">
    <citation type="submission" date="2016-11" db="EMBL/GenBank/DDBJ databases">
        <authorList>
            <person name="Jaros S."/>
            <person name="Januszkiewicz K."/>
            <person name="Wedrychowicz H."/>
        </authorList>
    </citation>
    <scope>NUCLEOTIDE SEQUENCE [LARGE SCALE GENOMIC DNA]</scope>
    <source>
        <strain evidence="2 3">DSM 18119</strain>
    </source>
</reference>
<accession>A0A1M5ACC8</accession>
<keyword evidence="1" id="KW-1133">Transmembrane helix</keyword>
<sequence length="222" mass="24961">MGLISLAELYFRSLKRIKVLALLTKYLLQFRRLSIPHVGTFELVQYPAEFNVVDKLVLPPSFSLNWHNNDALPEHQVHYLASSFDSDPESIKTKLDQFGKMFSTRVRKGPFAWNGIANLRGTEGNITIEQYPMLIEGLGPVGAHKVIRENVEHNMLVGDRQMTSQQVTDSLSKPGKKRSLAVLIGWILLIITILAIVYILYRNGFNPLSSGLTLKASQATIN</sequence>
<keyword evidence="1" id="KW-0472">Membrane</keyword>
<dbReference type="AlphaFoldDB" id="A0A1M5ACC8"/>
<protein>
    <recommendedName>
        <fullName evidence="4">CCDC81-like prokaryotic HU domain-containing protein</fullName>
    </recommendedName>
</protein>
<dbReference type="EMBL" id="FQUU01000008">
    <property type="protein sequence ID" value="SHF27948.1"/>
    <property type="molecule type" value="Genomic_DNA"/>
</dbReference>
<dbReference type="OrthoDB" id="664124at2"/>
<gene>
    <name evidence="2" type="ORF">SAMN02745131_02232</name>
</gene>
<evidence type="ECO:0000313" key="2">
    <source>
        <dbReference type="EMBL" id="SHF27948.1"/>
    </source>
</evidence>
<evidence type="ECO:0008006" key="4">
    <source>
        <dbReference type="Google" id="ProtNLM"/>
    </source>
</evidence>
<dbReference type="RefSeq" id="WP_139256412.1">
    <property type="nucleotide sequence ID" value="NZ_FQUU01000008.1"/>
</dbReference>
<dbReference type="STRING" id="1121884.SAMN02745131_02232"/>
<proteinExistence type="predicted"/>
<keyword evidence="3" id="KW-1185">Reference proteome</keyword>
<feature type="transmembrane region" description="Helical" evidence="1">
    <location>
        <begin position="180"/>
        <end position="201"/>
    </location>
</feature>
<evidence type="ECO:0000313" key="3">
    <source>
        <dbReference type="Proteomes" id="UP000184048"/>
    </source>
</evidence>
<dbReference type="Proteomes" id="UP000184048">
    <property type="component" value="Unassembled WGS sequence"/>
</dbReference>
<name>A0A1M5ACC8_9BACT</name>
<evidence type="ECO:0000256" key="1">
    <source>
        <dbReference type="SAM" id="Phobius"/>
    </source>
</evidence>
<organism evidence="2 3">
    <name type="scientific">Flavisolibacter ginsengisoli DSM 18119</name>
    <dbReference type="NCBI Taxonomy" id="1121884"/>
    <lineage>
        <taxon>Bacteria</taxon>
        <taxon>Pseudomonadati</taxon>
        <taxon>Bacteroidota</taxon>
        <taxon>Chitinophagia</taxon>
        <taxon>Chitinophagales</taxon>
        <taxon>Chitinophagaceae</taxon>
        <taxon>Flavisolibacter</taxon>
    </lineage>
</organism>
<keyword evidence="1" id="KW-0812">Transmembrane</keyword>